<evidence type="ECO:0008006" key="3">
    <source>
        <dbReference type="Google" id="ProtNLM"/>
    </source>
</evidence>
<dbReference type="EMBL" id="JAJSOF020000005">
    <property type="protein sequence ID" value="KAJ4447281.1"/>
    <property type="molecule type" value="Genomic_DNA"/>
</dbReference>
<accession>A0ABQ8TKZ1</accession>
<dbReference type="Proteomes" id="UP001148838">
    <property type="component" value="Unassembled WGS sequence"/>
</dbReference>
<sequence length="157" mass="18190">MAAIEDRKAFCALDFHVNQSVINVQRHCRTKFGADPPSGPTIRKWYTDFKARFFASCCDFIRNDYSCLSDIRLFENHGRQSHVLHQHSHADATKTTLDRSRILDLESVAVEPFLGHRDHPTLLQWITVCGGWLKSEVYKRKVETREELLARILHALL</sequence>
<comment type="caution">
    <text evidence="1">The sequence shown here is derived from an EMBL/GenBank/DDBJ whole genome shotgun (WGS) entry which is preliminary data.</text>
</comment>
<evidence type="ECO:0000313" key="1">
    <source>
        <dbReference type="EMBL" id="KAJ4447281.1"/>
    </source>
</evidence>
<organism evidence="1 2">
    <name type="scientific">Periplaneta americana</name>
    <name type="common">American cockroach</name>
    <name type="synonym">Blatta americana</name>
    <dbReference type="NCBI Taxonomy" id="6978"/>
    <lineage>
        <taxon>Eukaryota</taxon>
        <taxon>Metazoa</taxon>
        <taxon>Ecdysozoa</taxon>
        <taxon>Arthropoda</taxon>
        <taxon>Hexapoda</taxon>
        <taxon>Insecta</taxon>
        <taxon>Pterygota</taxon>
        <taxon>Neoptera</taxon>
        <taxon>Polyneoptera</taxon>
        <taxon>Dictyoptera</taxon>
        <taxon>Blattodea</taxon>
        <taxon>Blattoidea</taxon>
        <taxon>Blattidae</taxon>
        <taxon>Blattinae</taxon>
        <taxon>Periplaneta</taxon>
    </lineage>
</organism>
<keyword evidence="2" id="KW-1185">Reference proteome</keyword>
<proteinExistence type="predicted"/>
<reference evidence="1 2" key="1">
    <citation type="journal article" date="2022" name="Allergy">
        <title>Genome assembly and annotation of Periplaneta americana reveal a comprehensive cockroach allergen profile.</title>
        <authorList>
            <person name="Wang L."/>
            <person name="Xiong Q."/>
            <person name="Saelim N."/>
            <person name="Wang L."/>
            <person name="Nong W."/>
            <person name="Wan A.T."/>
            <person name="Shi M."/>
            <person name="Liu X."/>
            <person name="Cao Q."/>
            <person name="Hui J.H.L."/>
            <person name="Sookrung N."/>
            <person name="Leung T.F."/>
            <person name="Tungtrongchitr A."/>
            <person name="Tsui S.K.W."/>
        </authorList>
    </citation>
    <scope>NUCLEOTIDE SEQUENCE [LARGE SCALE GENOMIC DNA]</scope>
    <source>
        <strain evidence="1">PWHHKU_190912</strain>
    </source>
</reference>
<evidence type="ECO:0000313" key="2">
    <source>
        <dbReference type="Proteomes" id="UP001148838"/>
    </source>
</evidence>
<gene>
    <name evidence="1" type="ORF">ANN_09285</name>
</gene>
<protein>
    <recommendedName>
        <fullName evidence="3">DUF4817 domain-containing protein</fullName>
    </recommendedName>
</protein>
<name>A0ABQ8TKZ1_PERAM</name>